<organism evidence="1 2">
    <name type="scientific">Candidatus Sulfuritelmatomonas gaucii</name>
    <dbReference type="NCBI Taxonomy" id="2043161"/>
    <lineage>
        <taxon>Bacteria</taxon>
        <taxon>Pseudomonadati</taxon>
        <taxon>Acidobacteriota</taxon>
        <taxon>Terriglobia</taxon>
        <taxon>Terriglobales</taxon>
        <taxon>Acidobacteriaceae</taxon>
        <taxon>Candidatus Sulfuritelmatomonas</taxon>
    </lineage>
</organism>
<protein>
    <submittedName>
        <fullName evidence="1">Uncharacterized protein</fullName>
    </submittedName>
</protein>
<dbReference type="Proteomes" id="UP000239735">
    <property type="component" value="Unassembled WGS sequence"/>
</dbReference>
<dbReference type="EMBL" id="OKRB01000113">
    <property type="protein sequence ID" value="SPE26252.1"/>
    <property type="molecule type" value="Genomic_DNA"/>
</dbReference>
<sequence>MGAEDNPPEVEQIRPEAGAVVKMCSGVGTEVDCCPAVAIPQAEDRQQEFRAVERKAAFHSFRRTLYLADCSRHNAGK</sequence>
<dbReference type="AlphaFoldDB" id="A0A2N9LSL1"/>
<name>A0A2N9LSL1_9BACT</name>
<accession>A0A2N9LSL1</accession>
<reference evidence="2" key="1">
    <citation type="submission" date="2018-02" db="EMBL/GenBank/DDBJ databases">
        <authorList>
            <person name="Hausmann B."/>
        </authorList>
    </citation>
    <scope>NUCLEOTIDE SEQUENCE [LARGE SCALE GENOMIC DNA]</scope>
    <source>
        <strain evidence="2">Peat soil MAG SbA5</strain>
    </source>
</reference>
<gene>
    <name evidence="1" type="ORF">SBA5_540009</name>
</gene>
<evidence type="ECO:0000313" key="1">
    <source>
        <dbReference type="EMBL" id="SPE26252.1"/>
    </source>
</evidence>
<evidence type="ECO:0000313" key="2">
    <source>
        <dbReference type="Proteomes" id="UP000239735"/>
    </source>
</evidence>
<proteinExistence type="predicted"/>